<dbReference type="Pfam" id="PF12883">
    <property type="entry name" value="DUF3828"/>
    <property type="match status" value="1"/>
</dbReference>
<gene>
    <name evidence="3" type="ORF">FNA67_14860</name>
</gene>
<sequence>MMRLIAASLALLMALAAPALAASYGTPKALLEHIYGQYAKGESEEEQDIYSLSLQQLFAADRQRASESEDAMSALDFDPFVLGQEVELGKVEIADPVVENGVTTVAVHFQNVGNDYTSVFSMVEEDGGWKIDDIAWPDGGRLSELLASDPMLN</sequence>
<evidence type="ECO:0000259" key="2">
    <source>
        <dbReference type="Pfam" id="PF12883"/>
    </source>
</evidence>
<feature type="domain" description="DUF3828" evidence="2">
    <location>
        <begin position="39"/>
        <end position="135"/>
    </location>
</feature>
<dbReference type="OrthoDB" id="7705852at2"/>
<protein>
    <submittedName>
        <fullName evidence="3">DUF3828 domain-containing protein</fullName>
    </submittedName>
</protein>
<dbReference type="Proteomes" id="UP000321062">
    <property type="component" value="Chromosome"/>
</dbReference>
<dbReference type="AlphaFoldDB" id="A0A5B9DRI4"/>
<reference evidence="3 4" key="1">
    <citation type="journal article" date="2015" name="Int. J. Syst. Evol. Microbiol.">
        <title>Youhaiella tibetensis gen. nov., sp. nov., isolated from subsurface sediment.</title>
        <authorList>
            <person name="Wang Y.X."/>
            <person name="Huang F.Q."/>
            <person name="Nogi Y."/>
            <person name="Pang S.J."/>
            <person name="Wang P.K."/>
            <person name="Lv J."/>
        </authorList>
    </citation>
    <scope>NUCLEOTIDE SEQUENCE [LARGE SCALE GENOMIC DNA]</scope>
    <source>
        <strain evidence="4">fig4</strain>
    </source>
</reference>
<keyword evidence="4" id="KW-1185">Reference proteome</keyword>
<organism evidence="3 4">
    <name type="scientific">Paradevosia tibetensis</name>
    <dbReference type="NCBI Taxonomy" id="1447062"/>
    <lineage>
        <taxon>Bacteria</taxon>
        <taxon>Pseudomonadati</taxon>
        <taxon>Pseudomonadota</taxon>
        <taxon>Alphaproteobacteria</taxon>
        <taxon>Hyphomicrobiales</taxon>
        <taxon>Devosiaceae</taxon>
        <taxon>Paradevosia</taxon>
    </lineage>
</organism>
<evidence type="ECO:0000313" key="3">
    <source>
        <dbReference type="EMBL" id="QEE21389.1"/>
    </source>
</evidence>
<feature type="signal peptide" evidence="1">
    <location>
        <begin position="1"/>
        <end position="21"/>
    </location>
</feature>
<dbReference type="EMBL" id="CP041690">
    <property type="protein sequence ID" value="QEE21389.1"/>
    <property type="molecule type" value="Genomic_DNA"/>
</dbReference>
<feature type="chain" id="PRO_5022819698" evidence="1">
    <location>
        <begin position="22"/>
        <end position="153"/>
    </location>
</feature>
<evidence type="ECO:0000256" key="1">
    <source>
        <dbReference type="SAM" id="SignalP"/>
    </source>
</evidence>
<keyword evidence="1" id="KW-0732">Signal</keyword>
<dbReference type="InterPro" id="IPR024289">
    <property type="entry name" value="DUF3828"/>
</dbReference>
<dbReference type="KEGG" id="yti:FNA67_14860"/>
<accession>A0A5B9DRI4</accession>
<dbReference type="Gene3D" id="3.10.450.50">
    <property type="match status" value="1"/>
</dbReference>
<name>A0A5B9DRI4_9HYPH</name>
<proteinExistence type="predicted"/>
<evidence type="ECO:0000313" key="4">
    <source>
        <dbReference type="Proteomes" id="UP000321062"/>
    </source>
</evidence>